<dbReference type="PANTHER" id="PTHR30098">
    <property type="entry name" value="LEUCYL/PHENYLALANYL-TRNA--PROTEIN TRANSFERASE"/>
    <property type="match status" value="1"/>
</dbReference>
<dbReference type="Gene3D" id="3.40.630.70">
    <property type="entry name" value="Leucyl/phenylalanyl-tRNA-protein transferase, C-terminal domain"/>
    <property type="match status" value="1"/>
</dbReference>
<dbReference type="GO" id="GO:0030163">
    <property type="term" value="P:protein catabolic process"/>
    <property type="evidence" value="ECO:0007669"/>
    <property type="project" value="UniProtKB-UniRule"/>
</dbReference>
<dbReference type="HAMAP" id="MF_00688">
    <property type="entry name" value="Leu_Phe_trans"/>
    <property type="match status" value="1"/>
</dbReference>
<keyword evidence="2 4" id="KW-0808">Transferase</keyword>
<dbReference type="EMBL" id="QOQF01000002">
    <property type="protein sequence ID" value="RCL78212.1"/>
    <property type="molecule type" value="Genomic_DNA"/>
</dbReference>
<comment type="catalytic activity">
    <reaction evidence="4">
        <text>N-terminal L-arginyl-[protein] + L-leucyl-tRNA(Leu) = N-terminal L-leucyl-L-arginyl-[protein] + tRNA(Leu) + H(+)</text>
        <dbReference type="Rhea" id="RHEA:50416"/>
        <dbReference type="Rhea" id="RHEA-COMP:9613"/>
        <dbReference type="Rhea" id="RHEA-COMP:9622"/>
        <dbReference type="Rhea" id="RHEA-COMP:12672"/>
        <dbReference type="Rhea" id="RHEA-COMP:12673"/>
        <dbReference type="ChEBI" id="CHEBI:15378"/>
        <dbReference type="ChEBI" id="CHEBI:64719"/>
        <dbReference type="ChEBI" id="CHEBI:78442"/>
        <dbReference type="ChEBI" id="CHEBI:78494"/>
        <dbReference type="ChEBI" id="CHEBI:133044"/>
        <dbReference type="EC" id="2.3.2.6"/>
    </reaction>
</comment>
<dbReference type="SUPFAM" id="SSF55729">
    <property type="entry name" value="Acyl-CoA N-acyltransferases (Nat)"/>
    <property type="match status" value="1"/>
</dbReference>
<evidence type="ECO:0000313" key="6">
    <source>
        <dbReference type="Proteomes" id="UP000252132"/>
    </source>
</evidence>
<dbReference type="GO" id="GO:0008914">
    <property type="term" value="F:leucyl-tRNA--protein transferase activity"/>
    <property type="evidence" value="ECO:0007669"/>
    <property type="project" value="UniProtKB-UniRule"/>
</dbReference>
<evidence type="ECO:0000256" key="4">
    <source>
        <dbReference type="HAMAP-Rule" id="MF_00688"/>
    </source>
</evidence>
<evidence type="ECO:0000313" key="5">
    <source>
        <dbReference type="EMBL" id="RCL78212.1"/>
    </source>
</evidence>
<evidence type="ECO:0000256" key="1">
    <source>
        <dbReference type="ARBA" id="ARBA00022490"/>
    </source>
</evidence>
<accession>A0A368E281</accession>
<sequence length="225" mass="25493">MSNRTKLNITPDVILRAYMLGVFPMAETKDSKEIFWVDPESRGMLPFNKFHIPKSLVKTVKKEKFTIQIDTDFRGVMENCRATRPDRLNSWINDEILDLYCDLAERGHAHSVEAWLTDGKEDRLVGGLYGVSIGAAFFGESMFSFETDASKVALVYLMARLKQGGYTMLDTQFTTEHLSRFGAIEVPRGRYHTYLQDALEQPADFYSLPMSTSSASILQLSGHKS</sequence>
<dbReference type="InterPro" id="IPR004616">
    <property type="entry name" value="Leu/Phe-tRNA_Trfase"/>
</dbReference>
<name>A0A368E281_9PROT</name>
<comment type="function">
    <text evidence="4">Functions in the N-end rule pathway of protein degradation where it conjugates Leu, Phe and, less efficiently, Met from aminoacyl-tRNAs to the N-termini of proteins containing an N-terminal arginine or lysine.</text>
</comment>
<dbReference type="GO" id="GO:0005737">
    <property type="term" value="C:cytoplasm"/>
    <property type="evidence" value="ECO:0007669"/>
    <property type="project" value="UniProtKB-SubCell"/>
</dbReference>
<keyword evidence="1 4" id="KW-0963">Cytoplasm</keyword>
<comment type="caution">
    <text evidence="5">The sequence shown here is derived from an EMBL/GenBank/DDBJ whole genome shotgun (WGS) entry which is preliminary data.</text>
</comment>
<dbReference type="Pfam" id="PF03588">
    <property type="entry name" value="Leu_Phe_trans"/>
    <property type="match status" value="1"/>
</dbReference>
<reference evidence="5 6" key="1">
    <citation type="journal article" date="2018" name="Microbiome">
        <title>Fine metagenomic profile of the Mediterranean stratified and mixed water columns revealed by assembly and recruitment.</title>
        <authorList>
            <person name="Haro-Moreno J.M."/>
            <person name="Lopez-Perez M."/>
            <person name="De La Torre J.R."/>
            <person name="Picazo A."/>
            <person name="Camacho A."/>
            <person name="Rodriguez-Valera F."/>
        </authorList>
    </citation>
    <scope>NUCLEOTIDE SEQUENCE [LARGE SCALE GENOMIC DNA]</scope>
    <source>
        <strain evidence="5">MED-G55</strain>
    </source>
</reference>
<dbReference type="InterPro" id="IPR016181">
    <property type="entry name" value="Acyl_CoA_acyltransferase"/>
</dbReference>
<dbReference type="Proteomes" id="UP000252132">
    <property type="component" value="Unassembled WGS sequence"/>
</dbReference>
<proteinExistence type="inferred from homology"/>
<dbReference type="EC" id="2.3.2.6" evidence="4"/>
<comment type="catalytic activity">
    <reaction evidence="4">
        <text>N-terminal L-lysyl-[protein] + L-leucyl-tRNA(Leu) = N-terminal L-leucyl-L-lysyl-[protein] + tRNA(Leu) + H(+)</text>
        <dbReference type="Rhea" id="RHEA:12340"/>
        <dbReference type="Rhea" id="RHEA-COMP:9613"/>
        <dbReference type="Rhea" id="RHEA-COMP:9622"/>
        <dbReference type="Rhea" id="RHEA-COMP:12670"/>
        <dbReference type="Rhea" id="RHEA-COMP:12671"/>
        <dbReference type="ChEBI" id="CHEBI:15378"/>
        <dbReference type="ChEBI" id="CHEBI:65249"/>
        <dbReference type="ChEBI" id="CHEBI:78442"/>
        <dbReference type="ChEBI" id="CHEBI:78494"/>
        <dbReference type="ChEBI" id="CHEBI:133043"/>
        <dbReference type="EC" id="2.3.2.6"/>
    </reaction>
</comment>
<organism evidence="5 6">
    <name type="scientific">PS1 clade bacterium</name>
    <dbReference type="NCBI Taxonomy" id="2175152"/>
    <lineage>
        <taxon>Bacteria</taxon>
        <taxon>Pseudomonadati</taxon>
        <taxon>Pseudomonadota</taxon>
        <taxon>Alphaproteobacteria</taxon>
        <taxon>PS1 clade</taxon>
    </lineage>
</organism>
<dbReference type="InterPro" id="IPR042203">
    <property type="entry name" value="Leu/Phe-tRNA_Trfase_C"/>
</dbReference>
<evidence type="ECO:0000256" key="3">
    <source>
        <dbReference type="ARBA" id="ARBA00023315"/>
    </source>
</evidence>
<gene>
    <name evidence="4" type="primary">aat</name>
    <name evidence="5" type="ORF">DBW69_00650</name>
</gene>
<keyword evidence="3 4" id="KW-0012">Acyltransferase</keyword>
<dbReference type="AlphaFoldDB" id="A0A368E281"/>
<dbReference type="PANTHER" id="PTHR30098:SF2">
    <property type="entry name" value="LEUCYL_PHENYLALANYL-TRNA--PROTEIN TRANSFERASE"/>
    <property type="match status" value="1"/>
</dbReference>
<evidence type="ECO:0000256" key="2">
    <source>
        <dbReference type="ARBA" id="ARBA00022679"/>
    </source>
</evidence>
<dbReference type="NCBIfam" id="TIGR00667">
    <property type="entry name" value="aat"/>
    <property type="match status" value="1"/>
</dbReference>
<protein>
    <recommendedName>
        <fullName evidence="4">Leucyl/phenylalanyl-tRNA--protein transferase</fullName>
        <ecNumber evidence="4">2.3.2.6</ecNumber>
    </recommendedName>
    <alternativeName>
        <fullName evidence="4">L/F-transferase</fullName>
    </alternativeName>
    <alternativeName>
        <fullName evidence="4">Leucyltransferase</fullName>
    </alternativeName>
    <alternativeName>
        <fullName evidence="4">Phenyalanyltransferase</fullName>
    </alternativeName>
</protein>
<comment type="similarity">
    <text evidence="4">Belongs to the L/F-transferase family.</text>
</comment>
<comment type="catalytic activity">
    <reaction evidence="4">
        <text>L-phenylalanyl-tRNA(Phe) + an N-terminal L-alpha-aminoacyl-[protein] = an N-terminal L-phenylalanyl-L-alpha-aminoacyl-[protein] + tRNA(Phe)</text>
        <dbReference type="Rhea" id="RHEA:43632"/>
        <dbReference type="Rhea" id="RHEA-COMP:9668"/>
        <dbReference type="Rhea" id="RHEA-COMP:9699"/>
        <dbReference type="Rhea" id="RHEA-COMP:10636"/>
        <dbReference type="Rhea" id="RHEA-COMP:10637"/>
        <dbReference type="ChEBI" id="CHEBI:78442"/>
        <dbReference type="ChEBI" id="CHEBI:78531"/>
        <dbReference type="ChEBI" id="CHEBI:78597"/>
        <dbReference type="ChEBI" id="CHEBI:83561"/>
        <dbReference type="EC" id="2.3.2.6"/>
    </reaction>
</comment>
<comment type="subcellular location">
    <subcellularLocation>
        <location evidence="4">Cytoplasm</location>
    </subcellularLocation>
</comment>